<keyword evidence="1" id="KW-0472">Membrane</keyword>
<reference evidence="2 3" key="1">
    <citation type="journal article" date="2024" name="J Genomics">
        <title>Draft genome sequencing and assembly of Favolaschia claudopus CIRM-BRFM 2984 isolated from oak limbs.</title>
        <authorList>
            <person name="Navarro D."/>
            <person name="Drula E."/>
            <person name="Chaduli D."/>
            <person name="Cazenave R."/>
            <person name="Ahrendt S."/>
            <person name="Wang J."/>
            <person name="Lipzen A."/>
            <person name="Daum C."/>
            <person name="Barry K."/>
            <person name="Grigoriev I.V."/>
            <person name="Favel A."/>
            <person name="Rosso M.N."/>
            <person name="Martin F."/>
        </authorList>
    </citation>
    <scope>NUCLEOTIDE SEQUENCE [LARGE SCALE GENOMIC DNA]</scope>
    <source>
        <strain evidence="2 3">CIRM-BRFM 2984</strain>
    </source>
</reference>
<proteinExistence type="predicted"/>
<dbReference type="EMBL" id="JAWWNJ010000008">
    <property type="protein sequence ID" value="KAK7050356.1"/>
    <property type="molecule type" value="Genomic_DNA"/>
</dbReference>
<comment type="caution">
    <text evidence="2">The sequence shown here is derived from an EMBL/GenBank/DDBJ whole genome shotgun (WGS) entry which is preliminary data.</text>
</comment>
<organism evidence="2 3">
    <name type="scientific">Favolaschia claudopus</name>
    <dbReference type="NCBI Taxonomy" id="2862362"/>
    <lineage>
        <taxon>Eukaryota</taxon>
        <taxon>Fungi</taxon>
        <taxon>Dikarya</taxon>
        <taxon>Basidiomycota</taxon>
        <taxon>Agaricomycotina</taxon>
        <taxon>Agaricomycetes</taxon>
        <taxon>Agaricomycetidae</taxon>
        <taxon>Agaricales</taxon>
        <taxon>Marasmiineae</taxon>
        <taxon>Mycenaceae</taxon>
        <taxon>Favolaschia</taxon>
    </lineage>
</organism>
<feature type="transmembrane region" description="Helical" evidence="1">
    <location>
        <begin position="93"/>
        <end position="115"/>
    </location>
</feature>
<dbReference type="Proteomes" id="UP001362999">
    <property type="component" value="Unassembled WGS sequence"/>
</dbReference>
<keyword evidence="1" id="KW-1133">Transmembrane helix</keyword>
<keyword evidence="3" id="KW-1185">Reference proteome</keyword>
<dbReference type="AlphaFoldDB" id="A0AAW0DGD2"/>
<name>A0AAW0DGD2_9AGAR</name>
<feature type="transmembrane region" description="Helical" evidence="1">
    <location>
        <begin position="37"/>
        <end position="58"/>
    </location>
</feature>
<keyword evidence="1" id="KW-0812">Transmembrane</keyword>
<evidence type="ECO:0000256" key="1">
    <source>
        <dbReference type="SAM" id="Phobius"/>
    </source>
</evidence>
<evidence type="ECO:0000313" key="3">
    <source>
        <dbReference type="Proteomes" id="UP001362999"/>
    </source>
</evidence>
<sequence>MKTGLRGLLRQKNGGALGATTRLAGLLSILLRRLGKVLASLNTVWIILTCLFQFGSFFDRCWCDSSVFYLGANNAYNVIDLGEEDVSSLNAPWIGGVALASGCASVFLGFVNVLINPALPD</sequence>
<gene>
    <name evidence="2" type="ORF">R3P38DRAFT_3173674</name>
</gene>
<protein>
    <submittedName>
        <fullName evidence="2">Uncharacterized protein</fullName>
    </submittedName>
</protein>
<evidence type="ECO:0000313" key="2">
    <source>
        <dbReference type="EMBL" id="KAK7050356.1"/>
    </source>
</evidence>
<accession>A0AAW0DGD2</accession>